<protein>
    <submittedName>
        <fullName evidence="1">AlNc14C314G10518 protein</fullName>
    </submittedName>
</protein>
<accession>F0WW77</accession>
<name>F0WW77_9STRA</name>
<reference evidence="1" key="2">
    <citation type="submission" date="2011-02" db="EMBL/GenBank/DDBJ databases">
        <authorList>
            <person name="MacLean D."/>
        </authorList>
    </citation>
    <scope>NUCLEOTIDE SEQUENCE</scope>
</reference>
<organism evidence="1">
    <name type="scientific">Albugo laibachii Nc14</name>
    <dbReference type="NCBI Taxonomy" id="890382"/>
    <lineage>
        <taxon>Eukaryota</taxon>
        <taxon>Sar</taxon>
        <taxon>Stramenopiles</taxon>
        <taxon>Oomycota</taxon>
        <taxon>Peronosporomycetes</taxon>
        <taxon>Albuginales</taxon>
        <taxon>Albuginaceae</taxon>
        <taxon>Albugo</taxon>
    </lineage>
</organism>
<evidence type="ECO:0000313" key="1">
    <source>
        <dbReference type="EMBL" id="CCA25696.1"/>
    </source>
</evidence>
<dbReference type="AlphaFoldDB" id="F0WW77"/>
<gene>
    <name evidence="1" type="primary">AlNc14C314G10518</name>
    <name evidence="1" type="ORF">ALNC14_118400</name>
</gene>
<reference evidence="1" key="1">
    <citation type="journal article" date="2011" name="PLoS Biol.">
        <title>Gene gain and loss during evolution of obligate parasitism in the white rust pathogen of Arabidopsis thaliana.</title>
        <authorList>
            <person name="Kemen E."/>
            <person name="Gardiner A."/>
            <person name="Schultz-Larsen T."/>
            <person name="Kemen A.C."/>
            <person name="Balmuth A.L."/>
            <person name="Robert-Seilaniantz A."/>
            <person name="Bailey K."/>
            <person name="Holub E."/>
            <person name="Studholme D.J."/>
            <person name="Maclean D."/>
            <person name="Jones J.D."/>
        </authorList>
    </citation>
    <scope>NUCLEOTIDE SEQUENCE</scope>
</reference>
<sequence length="71" mass="7706">MENMEQMRNNTHIRFEIYQSGTAIATEVSAIATVVLTIATDVLTIATDVLIIATEGSIQLGCIHATKTKEL</sequence>
<dbReference type="EMBL" id="FR824359">
    <property type="protein sequence ID" value="CCA25696.1"/>
    <property type="molecule type" value="Genomic_DNA"/>
</dbReference>
<proteinExistence type="predicted"/>
<dbReference type="HOGENOM" id="CLU_2745342_0_0_1"/>